<evidence type="ECO:0000256" key="1">
    <source>
        <dbReference type="ARBA" id="ARBA00004173"/>
    </source>
</evidence>
<dbReference type="Gene3D" id="3.30.70.980">
    <property type="match status" value="2"/>
</dbReference>
<dbReference type="PANTHER" id="PTHR12532">
    <property type="entry name" value="TRANSLATIONAL ACTIVATOR OF CYTOCHROME C OXIDASE 1"/>
    <property type="match status" value="1"/>
</dbReference>
<organism evidence="5">
    <name type="scientific">mine drainage metagenome</name>
    <dbReference type="NCBI Taxonomy" id="410659"/>
    <lineage>
        <taxon>unclassified sequences</taxon>
        <taxon>metagenomes</taxon>
        <taxon>ecological metagenomes</taxon>
    </lineage>
</organism>
<protein>
    <recommendedName>
        <fullName evidence="7">Transcriptional regulatory protein</fullName>
    </recommendedName>
</protein>
<dbReference type="EMBL" id="CABO01000007">
    <property type="protein sequence ID" value="CBI00898.1"/>
    <property type="molecule type" value="Genomic_DNA"/>
</dbReference>
<name>E6PJ48_9ZZZZ</name>
<evidence type="ECO:0008006" key="7">
    <source>
        <dbReference type="Google" id="ProtNLM"/>
    </source>
</evidence>
<evidence type="ECO:0000313" key="6">
    <source>
        <dbReference type="EMBL" id="CBI00898.1"/>
    </source>
</evidence>
<dbReference type="AlphaFoldDB" id="E6PJ48"/>
<dbReference type="HAMAP" id="MF_00693">
    <property type="entry name" value="Transcrip_reg_TACO1"/>
    <property type="match status" value="1"/>
</dbReference>
<reference evidence="5" key="1">
    <citation type="submission" date="2009-10" db="EMBL/GenBank/DDBJ databases">
        <title>Diversity of trophic interactions inside an arsenic-rich microbial ecosystem.</title>
        <authorList>
            <person name="Bertin P.N."/>
            <person name="Heinrich-Salmeron A."/>
            <person name="Pelletier E."/>
            <person name="Goulhen-Chollet F."/>
            <person name="Arsene-Ploetze F."/>
            <person name="Gallien S."/>
            <person name="Calteau A."/>
            <person name="Vallenet D."/>
            <person name="Casiot C."/>
            <person name="Chane-Woon-Ming B."/>
            <person name="Giloteaux L."/>
            <person name="Barakat M."/>
            <person name="Bonnefoy V."/>
            <person name="Bruneel O."/>
            <person name="Chandler M."/>
            <person name="Cleiss J."/>
            <person name="Duran R."/>
            <person name="Elbaz-Poulichet F."/>
            <person name="Fonknechten N."/>
            <person name="Lauga B."/>
            <person name="Mornico D."/>
            <person name="Ortet P."/>
            <person name="Schaeffer C."/>
            <person name="Siguier P."/>
            <person name="Alexander Thil Smith A."/>
            <person name="Van Dorsselaer A."/>
            <person name="Weissenbach J."/>
            <person name="Medigue C."/>
            <person name="Le Paslier D."/>
        </authorList>
    </citation>
    <scope>NUCLEOTIDE SEQUENCE</scope>
</reference>
<dbReference type="NCBIfam" id="NF001030">
    <property type="entry name" value="PRK00110.1"/>
    <property type="match status" value="1"/>
</dbReference>
<dbReference type="InterPro" id="IPR029072">
    <property type="entry name" value="YebC-like"/>
</dbReference>
<dbReference type="Gene3D" id="1.10.10.200">
    <property type="match status" value="1"/>
</dbReference>
<proteinExistence type="inferred from homology"/>
<dbReference type="InterPro" id="IPR049083">
    <property type="entry name" value="TACO1_YebC_N"/>
</dbReference>
<dbReference type="InterPro" id="IPR017856">
    <property type="entry name" value="Integrase-like_N"/>
</dbReference>
<evidence type="ECO:0000256" key="2">
    <source>
        <dbReference type="ARBA" id="ARBA00008724"/>
    </source>
</evidence>
<dbReference type="GO" id="GO:0005739">
    <property type="term" value="C:mitochondrion"/>
    <property type="evidence" value="ECO:0007669"/>
    <property type="project" value="UniProtKB-SubCell"/>
</dbReference>
<comment type="caution">
    <text evidence="5">The sequence shown here is derived from an EMBL/GenBank/DDBJ whole genome shotgun (WGS) entry which is preliminary data.</text>
</comment>
<evidence type="ECO:0000259" key="4">
    <source>
        <dbReference type="Pfam" id="PF20772"/>
    </source>
</evidence>
<dbReference type="NCBIfam" id="TIGR01033">
    <property type="entry name" value="YebC/PmpR family DNA-binding transcriptional regulator"/>
    <property type="match status" value="1"/>
</dbReference>
<dbReference type="InterPro" id="IPR002876">
    <property type="entry name" value="Transcrip_reg_TACO1-like"/>
</dbReference>
<dbReference type="FunFam" id="1.10.10.200:FF:000002">
    <property type="entry name" value="Probable transcriptional regulatory protein CLM62_37755"/>
    <property type="match status" value="1"/>
</dbReference>
<dbReference type="NCBIfam" id="NF009044">
    <property type="entry name" value="PRK12378.1"/>
    <property type="match status" value="1"/>
</dbReference>
<dbReference type="SUPFAM" id="SSF75625">
    <property type="entry name" value="YebC-like"/>
    <property type="match status" value="1"/>
</dbReference>
<evidence type="ECO:0000313" key="5">
    <source>
        <dbReference type="EMBL" id="CBH76490.1"/>
    </source>
</evidence>
<gene>
    <name evidence="5" type="ORF">CARN1_0970</name>
    <name evidence="6" type="ORF">CARN4_0246</name>
</gene>
<evidence type="ECO:0000259" key="3">
    <source>
        <dbReference type="Pfam" id="PF01709"/>
    </source>
</evidence>
<sequence length="250" mass="27208">MSGHSKWHNIRLRKGKVDAQRGALFTKLSKEIILAVRGGSPDPEANYRLKMAVEKARANNMPRENIARAIARGGGSGNEREIEEIRYEGYGPHGLAVVADAATDNRNRTAGELRFLFQKHKGALGETGSVGWMFDHLGILELDASGYNEDAFLERALLDGVVDIEFGEPTATVYCEIEALRSVREGLGAAGFTVRDAYLGVRAKTPIALEGERLGEALAFYDALEEHPDIVRVFINLDASEAALEALAIG</sequence>
<accession>E6PJ48</accession>
<comment type="subcellular location">
    <subcellularLocation>
        <location evidence="1">Mitochondrion</location>
    </subcellularLocation>
</comment>
<dbReference type="EMBL" id="CABL01000019">
    <property type="protein sequence ID" value="CBH76490.1"/>
    <property type="molecule type" value="Genomic_DNA"/>
</dbReference>
<dbReference type="Pfam" id="PF01709">
    <property type="entry name" value="Transcrip_reg"/>
    <property type="match status" value="1"/>
</dbReference>
<feature type="domain" description="TACO1/YebC-like second and third" evidence="3">
    <location>
        <begin position="83"/>
        <end position="236"/>
    </location>
</feature>
<dbReference type="InterPro" id="IPR048300">
    <property type="entry name" value="TACO1_YebC-like_2nd/3rd_dom"/>
</dbReference>
<dbReference type="PANTHER" id="PTHR12532:SF0">
    <property type="entry name" value="TRANSLATIONAL ACTIVATOR OF CYTOCHROME C OXIDASE 1"/>
    <property type="match status" value="1"/>
</dbReference>
<feature type="domain" description="TACO1/YebC-like N-terminal" evidence="4">
    <location>
        <begin position="5"/>
        <end position="75"/>
    </location>
</feature>
<dbReference type="InterPro" id="IPR026564">
    <property type="entry name" value="Transcrip_reg_TACO1-like_dom3"/>
</dbReference>
<comment type="similarity">
    <text evidence="2">Belongs to the TACO1 family.</text>
</comment>
<dbReference type="Pfam" id="PF20772">
    <property type="entry name" value="TACO1_YebC_N"/>
    <property type="match status" value="1"/>
</dbReference>